<dbReference type="EMBL" id="JADEWN010000007">
    <property type="protein sequence ID" value="MBE9189626.1"/>
    <property type="molecule type" value="Genomic_DNA"/>
</dbReference>
<dbReference type="SUPFAM" id="SSF111369">
    <property type="entry name" value="HlyD-like secretion proteins"/>
    <property type="match status" value="1"/>
</dbReference>
<comment type="subcellular location">
    <subcellularLocation>
        <location evidence="1">Membrane</location>
        <topology evidence="1">Single-pass membrane protein</topology>
    </subcellularLocation>
</comment>
<accession>A0ABR9UMV7</accession>
<sequence length="431" mass="47304">MLYNPERKSFHSVNSDEFLPPISRWTSLAGIFLVGSVAAAIALSSFIKYNVKVKAAATVRPIGEVRLVHAEMEGTVKSLLVRENQLVKQGDAIAYLDQEQLQIQKKQLLNNIQQRKLQQTQIAAQISALDTQILAESESINRAIAAAQADLERQQQERQQQLLTTQADLQVAKVALELSKDEMARYQQLVQAGVISQLQFKEKESDVKSASARLEKVKAVVNPSLATVTIAQERVAQENARGEANIAALKKEKQTLIQQEIEIKNQISQAQTEIKQIEIQLQKSTLVATSDGIILKLNLRNPGQVVRASEPIAEIAPVNAPLVIKAMIATQDIEKVAVGQKVQLRVDACPYPDYGTLSGIVSSISPDAIAPQNNSAAPYFDVTIQPQSVSLGSGNRQCCIQSGMDATDDIISKEETAWQFVLRKARLIVDL</sequence>
<dbReference type="Gene3D" id="2.40.30.170">
    <property type="match status" value="1"/>
</dbReference>
<evidence type="ECO:0000313" key="10">
    <source>
        <dbReference type="Proteomes" id="UP000651156"/>
    </source>
</evidence>
<keyword evidence="5 7" id="KW-0472">Membrane</keyword>
<name>A0ABR9UMV7_9CHRO</name>
<feature type="domain" description="AprE-like beta-barrel" evidence="8">
    <location>
        <begin position="322"/>
        <end position="410"/>
    </location>
</feature>
<dbReference type="Proteomes" id="UP000651156">
    <property type="component" value="Unassembled WGS sequence"/>
</dbReference>
<dbReference type="PANTHER" id="PTHR30386">
    <property type="entry name" value="MEMBRANE FUSION SUBUNIT OF EMRAB-TOLC MULTIDRUG EFFLUX PUMP"/>
    <property type="match status" value="1"/>
</dbReference>
<keyword evidence="4 7" id="KW-1133">Transmembrane helix</keyword>
<evidence type="ECO:0000256" key="1">
    <source>
        <dbReference type="ARBA" id="ARBA00004167"/>
    </source>
</evidence>
<dbReference type="InterPro" id="IPR058982">
    <property type="entry name" value="Beta-barrel_AprE"/>
</dbReference>
<gene>
    <name evidence="9" type="ORF">IQ230_04445</name>
</gene>
<dbReference type="PRINTS" id="PR01490">
    <property type="entry name" value="RTXTOXIND"/>
</dbReference>
<feature type="coiled-coil region" evidence="6">
    <location>
        <begin position="98"/>
        <end position="164"/>
    </location>
</feature>
<dbReference type="PANTHER" id="PTHR30386:SF26">
    <property type="entry name" value="TRANSPORT PROTEIN COMB"/>
    <property type="match status" value="1"/>
</dbReference>
<dbReference type="InterPro" id="IPR030190">
    <property type="entry name" value="MacA_alpha-hairpin_sf"/>
</dbReference>
<dbReference type="Gene3D" id="2.40.50.100">
    <property type="match status" value="2"/>
</dbReference>
<dbReference type="Pfam" id="PF26002">
    <property type="entry name" value="Beta-barrel_AprE"/>
    <property type="match status" value="1"/>
</dbReference>
<evidence type="ECO:0000256" key="2">
    <source>
        <dbReference type="ARBA" id="ARBA00009477"/>
    </source>
</evidence>
<evidence type="ECO:0000256" key="3">
    <source>
        <dbReference type="ARBA" id="ARBA00022692"/>
    </source>
</evidence>
<feature type="transmembrane region" description="Helical" evidence="7">
    <location>
        <begin position="25"/>
        <end position="47"/>
    </location>
</feature>
<organism evidence="9 10">
    <name type="scientific">Gloeocapsopsis crepidinum LEGE 06123</name>
    <dbReference type="NCBI Taxonomy" id="588587"/>
    <lineage>
        <taxon>Bacteria</taxon>
        <taxon>Bacillati</taxon>
        <taxon>Cyanobacteriota</taxon>
        <taxon>Cyanophyceae</taxon>
        <taxon>Oscillatoriophycideae</taxon>
        <taxon>Chroococcales</taxon>
        <taxon>Chroococcaceae</taxon>
        <taxon>Gloeocapsopsis</taxon>
    </lineage>
</organism>
<keyword evidence="3 7" id="KW-0812">Transmembrane</keyword>
<reference evidence="9 10" key="1">
    <citation type="submission" date="2020-10" db="EMBL/GenBank/DDBJ databases">
        <authorList>
            <person name="Castelo-Branco R."/>
            <person name="Eusebio N."/>
            <person name="Adriana R."/>
            <person name="Vieira A."/>
            <person name="Brugerolle De Fraissinette N."/>
            <person name="Rezende De Castro R."/>
            <person name="Schneider M.P."/>
            <person name="Vasconcelos V."/>
            <person name="Leao P.N."/>
        </authorList>
    </citation>
    <scope>NUCLEOTIDE SEQUENCE [LARGE SCALE GENOMIC DNA]</scope>
    <source>
        <strain evidence="9 10">LEGE 06123</strain>
    </source>
</reference>
<evidence type="ECO:0000256" key="7">
    <source>
        <dbReference type="SAM" id="Phobius"/>
    </source>
</evidence>
<dbReference type="RefSeq" id="WP_193930859.1">
    <property type="nucleotide sequence ID" value="NZ_CAWPMZ010000128.1"/>
</dbReference>
<evidence type="ECO:0000256" key="5">
    <source>
        <dbReference type="ARBA" id="ARBA00023136"/>
    </source>
</evidence>
<feature type="coiled-coil region" evidence="6">
    <location>
        <begin position="232"/>
        <end position="287"/>
    </location>
</feature>
<dbReference type="InterPro" id="IPR050739">
    <property type="entry name" value="MFP"/>
</dbReference>
<keyword evidence="6" id="KW-0175">Coiled coil</keyword>
<proteinExistence type="inferred from homology"/>
<evidence type="ECO:0000259" key="8">
    <source>
        <dbReference type="Pfam" id="PF26002"/>
    </source>
</evidence>
<comment type="similarity">
    <text evidence="2">Belongs to the membrane fusion protein (MFP) (TC 8.A.1) family.</text>
</comment>
<protein>
    <submittedName>
        <fullName evidence="9">HlyD family efflux transporter periplasmic adaptor subunit</fullName>
    </submittedName>
</protein>
<evidence type="ECO:0000313" key="9">
    <source>
        <dbReference type="EMBL" id="MBE9189626.1"/>
    </source>
</evidence>
<keyword evidence="10" id="KW-1185">Reference proteome</keyword>
<dbReference type="Gene3D" id="6.10.140.1990">
    <property type="match status" value="1"/>
</dbReference>
<evidence type="ECO:0000256" key="6">
    <source>
        <dbReference type="SAM" id="Coils"/>
    </source>
</evidence>
<comment type="caution">
    <text evidence="9">The sequence shown here is derived from an EMBL/GenBank/DDBJ whole genome shotgun (WGS) entry which is preliminary data.</text>
</comment>
<evidence type="ECO:0000256" key="4">
    <source>
        <dbReference type="ARBA" id="ARBA00022989"/>
    </source>
</evidence>